<feature type="region of interest" description="Disordered" evidence="5">
    <location>
        <begin position="1"/>
        <end position="22"/>
    </location>
</feature>
<dbReference type="GO" id="GO:0061630">
    <property type="term" value="F:ubiquitin protein ligase activity"/>
    <property type="evidence" value="ECO:0007669"/>
    <property type="project" value="TreeGrafter"/>
</dbReference>
<evidence type="ECO:0000256" key="5">
    <source>
        <dbReference type="SAM" id="MobiDB-lite"/>
    </source>
</evidence>
<dbReference type="Pfam" id="PF13639">
    <property type="entry name" value="zf-RING_2"/>
    <property type="match status" value="1"/>
</dbReference>
<dbReference type="InterPro" id="IPR001841">
    <property type="entry name" value="Znf_RING"/>
</dbReference>
<dbReference type="InterPro" id="IPR013083">
    <property type="entry name" value="Znf_RING/FYVE/PHD"/>
</dbReference>
<evidence type="ECO:0000256" key="3">
    <source>
        <dbReference type="ARBA" id="ARBA00022833"/>
    </source>
</evidence>
<dbReference type="SUPFAM" id="SSF57850">
    <property type="entry name" value="RING/U-box"/>
    <property type="match status" value="1"/>
</dbReference>
<gene>
    <name evidence="7" type="ORF">CC86DRAFT_402583</name>
</gene>
<evidence type="ECO:0000256" key="2">
    <source>
        <dbReference type="ARBA" id="ARBA00022771"/>
    </source>
</evidence>
<dbReference type="GO" id="GO:0008270">
    <property type="term" value="F:zinc ion binding"/>
    <property type="evidence" value="ECO:0007669"/>
    <property type="project" value="UniProtKB-KW"/>
</dbReference>
<evidence type="ECO:0000313" key="8">
    <source>
        <dbReference type="Proteomes" id="UP000799424"/>
    </source>
</evidence>
<keyword evidence="2 4" id="KW-0863">Zinc-finger</keyword>
<dbReference type="PANTHER" id="PTHR22763">
    <property type="entry name" value="RING ZINC FINGER PROTEIN"/>
    <property type="match status" value="1"/>
</dbReference>
<evidence type="ECO:0000256" key="1">
    <source>
        <dbReference type="ARBA" id="ARBA00022723"/>
    </source>
</evidence>
<dbReference type="GO" id="GO:0012505">
    <property type="term" value="C:endomembrane system"/>
    <property type="evidence" value="ECO:0007669"/>
    <property type="project" value="TreeGrafter"/>
</dbReference>
<dbReference type="SMART" id="SM00184">
    <property type="entry name" value="RING"/>
    <property type="match status" value="1"/>
</dbReference>
<keyword evidence="1" id="KW-0479">Metal-binding</keyword>
<name>A0A6A7ACX7_9PLEO</name>
<dbReference type="OrthoDB" id="8062037at2759"/>
<sequence length="154" mass="16522">MAAPTPNPACARSTSTRPTTSLDDHPPICTICLEPLSTTSSSALKYDATAEPAVTIIACGHVFGRNCLARWMQDSNTCPICRVEFFMMPATIVEEPENPFFALGVCADSSVLEHFSGLVISSRRSGGGGSEGIEDRERSGQVELTSDGRRVYYA</sequence>
<dbReference type="EMBL" id="MU006219">
    <property type="protein sequence ID" value="KAF2830549.1"/>
    <property type="molecule type" value="Genomic_DNA"/>
</dbReference>
<dbReference type="Gene3D" id="3.30.40.10">
    <property type="entry name" value="Zinc/RING finger domain, C3HC4 (zinc finger)"/>
    <property type="match status" value="1"/>
</dbReference>
<protein>
    <recommendedName>
        <fullName evidence="6">RING-type domain-containing protein</fullName>
    </recommendedName>
</protein>
<evidence type="ECO:0000259" key="6">
    <source>
        <dbReference type="PROSITE" id="PS50089"/>
    </source>
</evidence>
<dbReference type="PROSITE" id="PS50089">
    <property type="entry name" value="ZF_RING_2"/>
    <property type="match status" value="1"/>
</dbReference>
<reference evidence="7" key="1">
    <citation type="journal article" date="2020" name="Stud. Mycol.">
        <title>101 Dothideomycetes genomes: a test case for predicting lifestyles and emergence of pathogens.</title>
        <authorList>
            <person name="Haridas S."/>
            <person name="Albert R."/>
            <person name="Binder M."/>
            <person name="Bloem J."/>
            <person name="Labutti K."/>
            <person name="Salamov A."/>
            <person name="Andreopoulos B."/>
            <person name="Baker S."/>
            <person name="Barry K."/>
            <person name="Bills G."/>
            <person name="Bluhm B."/>
            <person name="Cannon C."/>
            <person name="Castanera R."/>
            <person name="Culley D."/>
            <person name="Daum C."/>
            <person name="Ezra D."/>
            <person name="Gonzalez J."/>
            <person name="Henrissat B."/>
            <person name="Kuo A."/>
            <person name="Liang C."/>
            <person name="Lipzen A."/>
            <person name="Lutzoni F."/>
            <person name="Magnuson J."/>
            <person name="Mondo S."/>
            <person name="Nolan M."/>
            <person name="Ohm R."/>
            <person name="Pangilinan J."/>
            <person name="Park H.-J."/>
            <person name="Ramirez L."/>
            <person name="Alfaro M."/>
            <person name="Sun H."/>
            <person name="Tritt A."/>
            <person name="Yoshinaga Y."/>
            <person name="Zwiers L.-H."/>
            <person name="Turgeon B."/>
            <person name="Goodwin S."/>
            <person name="Spatafora J."/>
            <person name="Crous P."/>
            <person name="Grigoriev I."/>
        </authorList>
    </citation>
    <scope>NUCLEOTIDE SEQUENCE</scope>
    <source>
        <strain evidence="7">CBS 113818</strain>
    </source>
</reference>
<accession>A0A6A7ACX7</accession>
<keyword evidence="8" id="KW-1185">Reference proteome</keyword>
<feature type="domain" description="RING-type" evidence="6">
    <location>
        <begin position="29"/>
        <end position="82"/>
    </location>
</feature>
<dbReference type="Proteomes" id="UP000799424">
    <property type="component" value="Unassembled WGS sequence"/>
</dbReference>
<evidence type="ECO:0000256" key="4">
    <source>
        <dbReference type="PROSITE-ProRule" id="PRU00175"/>
    </source>
</evidence>
<feature type="compositionally biased region" description="Polar residues" evidence="5">
    <location>
        <begin position="12"/>
        <end position="21"/>
    </location>
</feature>
<evidence type="ECO:0000313" key="7">
    <source>
        <dbReference type="EMBL" id="KAF2830549.1"/>
    </source>
</evidence>
<organism evidence="7 8">
    <name type="scientific">Ophiobolus disseminans</name>
    <dbReference type="NCBI Taxonomy" id="1469910"/>
    <lineage>
        <taxon>Eukaryota</taxon>
        <taxon>Fungi</taxon>
        <taxon>Dikarya</taxon>
        <taxon>Ascomycota</taxon>
        <taxon>Pezizomycotina</taxon>
        <taxon>Dothideomycetes</taxon>
        <taxon>Pleosporomycetidae</taxon>
        <taxon>Pleosporales</taxon>
        <taxon>Pleosporineae</taxon>
        <taxon>Phaeosphaeriaceae</taxon>
        <taxon>Ophiobolus</taxon>
    </lineage>
</organism>
<dbReference type="GO" id="GO:0043161">
    <property type="term" value="P:proteasome-mediated ubiquitin-dependent protein catabolic process"/>
    <property type="evidence" value="ECO:0007669"/>
    <property type="project" value="TreeGrafter"/>
</dbReference>
<keyword evidence="3" id="KW-0862">Zinc</keyword>
<dbReference type="InterPro" id="IPR050731">
    <property type="entry name" value="HRD1_E3_ubiq-ligases"/>
</dbReference>
<dbReference type="AlphaFoldDB" id="A0A6A7ACX7"/>
<proteinExistence type="predicted"/>